<protein>
    <submittedName>
        <fullName evidence="2">Uncharacterized protein</fullName>
    </submittedName>
</protein>
<organism evidence="2 3">
    <name type="scientific">Pseudocercospora musae</name>
    <dbReference type="NCBI Taxonomy" id="113226"/>
    <lineage>
        <taxon>Eukaryota</taxon>
        <taxon>Fungi</taxon>
        <taxon>Dikarya</taxon>
        <taxon>Ascomycota</taxon>
        <taxon>Pezizomycotina</taxon>
        <taxon>Dothideomycetes</taxon>
        <taxon>Dothideomycetidae</taxon>
        <taxon>Mycosphaerellales</taxon>
        <taxon>Mycosphaerellaceae</taxon>
        <taxon>Pseudocercospora</taxon>
    </lineage>
</organism>
<dbReference type="EMBL" id="LFZO01000071">
    <property type="protein sequence ID" value="KXT14900.1"/>
    <property type="molecule type" value="Genomic_DNA"/>
</dbReference>
<keyword evidence="3" id="KW-1185">Reference proteome</keyword>
<dbReference type="AlphaFoldDB" id="A0A139IJN0"/>
<reference evidence="2 3" key="1">
    <citation type="submission" date="2015-07" db="EMBL/GenBank/DDBJ databases">
        <title>Comparative genomics of the Sigatoka disease complex on banana suggests a link between parallel evolutionary changes in Pseudocercospora fijiensis and Pseudocercospora eumusae and increased virulence on the banana host.</title>
        <authorList>
            <person name="Chang T.-C."/>
            <person name="Salvucci A."/>
            <person name="Crous P.W."/>
            <person name="Stergiopoulos I."/>
        </authorList>
    </citation>
    <scope>NUCLEOTIDE SEQUENCE [LARGE SCALE GENOMIC DNA]</scope>
    <source>
        <strain evidence="2 3">CBS 116634</strain>
    </source>
</reference>
<dbReference type="Proteomes" id="UP000073492">
    <property type="component" value="Unassembled WGS sequence"/>
</dbReference>
<feature type="compositionally biased region" description="Polar residues" evidence="1">
    <location>
        <begin position="65"/>
        <end position="80"/>
    </location>
</feature>
<accession>A0A139IJN0</accession>
<feature type="region of interest" description="Disordered" evidence="1">
    <location>
        <begin position="57"/>
        <end position="80"/>
    </location>
</feature>
<sequence length="80" mass="8739">MVTTCISFHDISETYLEYCFTVKLYPVIDLTPADTAEDLPFVANVRVACGHEIIISSSSSSSSSAPQHIFSSETHISLQV</sequence>
<comment type="caution">
    <text evidence="2">The sequence shown here is derived from an EMBL/GenBank/DDBJ whole genome shotgun (WGS) entry which is preliminary data.</text>
</comment>
<evidence type="ECO:0000313" key="3">
    <source>
        <dbReference type="Proteomes" id="UP000073492"/>
    </source>
</evidence>
<evidence type="ECO:0000313" key="2">
    <source>
        <dbReference type="EMBL" id="KXT14900.1"/>
    </source>
</evidence>
<evidence type="ECO:0000256" key="1">
    <source>
        <dbReference type="SAM" id="MobiDB-lite"/>
    </source>
</evidence>
<gene>
    <name evidence="2" type="ORF">AC579_3073</name>
</gene>
<name>A0A139IJN0_9PEZI</name>
<proteinExistence type="predicted"/>